<comment type="caution">
    <text evidence="1">The sequence shown here is derived from an EMBL/GenBank/DDBJ whole genome shotgun (WGS) entry which is preliminary data.</text>
</comment>
<accession>A0ACB6ZRD7</accession>
<gene>
    <name evidence="1" type="ORF">BDM02DRAFT_3080548</name>
</gene>
<evidence type="ECO:0000313" key="1">
    <source>
        <dbReference type="EMBL" id="KAF9652102.1"/>
    </source>
</evidence>
<dbReference type="Proteomes" id="UP000886501">
    <property type="component" value="Unassembled WGS sequence"/>
</dbReference>
<proteinExistence type="predicted"/>
<reference evidence="1" key="2">
    <citation type="journal article" date="2020" name="Nat. Commun.">
        <title>Large-scale genome sequencing of mycorrhizal fungi provides insights into the early evolution of symbiotic traits.</title>
        <authorList>
            <person name="Miyauchi S."/>
            <person name="Kiss E."/>
            <person name="Kuo A."/>
            <person name="Drula E."/>
            <person name="Kohler A."/>
            <person name="Sanchez-Garcia M."/>
            <person name="Morin E."/>
            <person name="Andreopoulos B."/>
            <person name="Barry K.W."/>
            <person name="Bonito G."/>
            <person name="Buee M."/>
            <person name="Carver A."/>
            <person name="Chen C."/>
            <person name="Cichocki N."/>
            <person name="Clum A."/>
            <person name="Culley D."/>
            <person name="Crous P.W."/>
            <person name="Fauchery L."/>
            <person name="Girlanda M."/>
            <person name="Hayes R.D."/>
            <person name="Keri Z."/>
            <person name="LaButti K."/>
            <person name="Lipzen A."/>
            <person name="Lombard V."/>
            <person name="Magnuson J."/>
            <person name="Maillard F."/>
            <person name="Murat C."/>
            <person name="Nolan M."/>
            <person name="Ohm R.A."/>
            <person name="Pangilinan J."/>
            <person name="Pereira M.F."/>
            <person name="Perotto S."/>
            <person name="Peter M."/>
            <person name="Pfister S."/>
            <person name="Riley R."/>
            <person name="Sitrit Y."/>
            <person name="Stielow J.B."/>
            <person name="Szollosi G."/>
            <person name="Zifcakova L."/>
            <person name="Stursova M."/>
            <person name="Spatafora J.W."/>
            <person name="Tedersoo L."/>
            <person name="Vaario L.M."/>
            <person name="Yamada A."/>
            <person name="Yan M."/>
            <person name="Wang P."/>
            <person name="Xu J."/>
            <person name="Bruns T."/>
            <person name="Baldrian P."/>
            <person name="Vilgalys R."/>
            <person name="Dunand C."/>
            <person name="Henrissat B."/>
            <person name="Grigoriev I.V."/>
            <person name="Hibbett D."/>
            <person name="Nagy L.G."/>
            <person name="Martin F.M."/>
        </authorList>
    </citation>
    <scope>NUCLEOTIDE SEQUENCE</scope>
    <source>
        <strain evidence="1">P2</strain>
    </source>
</reference>
<reference evidence="1" key="1">
    <citation type="submission" date="2019-10" db="EMBL/GenBank/DDBJ databases">
        <authorList>
            <consortium name="DOE Joint Genome Institute"/>
            <person name="Kuo A."/>
            <person name="Miyauchi S."/>
            <person name="Kiss E."/>
            <person name="Drula E."/>
            <person name="Kohler A."/>
            <person name="Sanchez-Garcia M."/>
            <person name="Andreopoulos B."/>
            <person name="Barry K.W."/>
            <person name="Bonito G."/>
            <person name="Buee M."/>
            <person name="Carver A."/>
            <person name="Chen C."/>
            <person name="Cichocki N."/>
            <person name="Clum A."/>
            <person name="Culley D."/>
            <person name="Crous P.W."/>
            <person name="Fauchery L."/>
            <person name="Girlanda M."/>
            <person name="Hayes R."/>
            <person name="Keri Z."/>
            <person name="Labutti K."/>
            <person name="Lipzen A."/>
            <person name="Lombard V."/>
            <person name="Magnuson J."/>
            <person name="Maillard F."/>
            <person name="Morin E."/>
            <person name="Murat C."/>
            <person name="Nolan M."/>
            <person name="Ohm R."/>
            <person name="Pangilinan J."/>
            <person name="Pereira M."/>
            <person name="Perotto S."/>
            <person name="Peter M."/>
            <person name="Riley R."/>
            <person name="Sitrit Y."/>
            <person name="Stielow B."/>
            <person name="Szollosi G."/>
            <person name="Zifcakova L."/>
            <person name="Stursova M."/>
            <person name="Spatafora J.W."/>
            <person name="Tedersoo L."/>
            <person name="Vaario L.-M."/>
            <person name="Yamada A."/>
            <person name="Yan M."/>
            <person name="Wang P."/>
            <person name="Xu J."/>
            <person name="Bruns T."/>
            <person name="Baldrian P."/>
            <person name="Vilgalys R."/>
            <person name="Henrissat B."/>
            <person name="Grigoriev I.V."/>
            <person name="Hibbett D."/>
            <person name="Nagy L.G."/>
            <person name="Martin F.M."/>
        </authorList>
    </citation>
    <scope>NUCLEOTIDE SEQUENCE</scope>
    <source>
        <strain evidence="1">P2</strain>
    </source>
</reference>
<sequence length="221" mass="24200">PDYSSINPEVATKAIERLALARLKNAGFDGSESGALKKLEAEVVEYVKMLFERAHELANLANRSGPIVTDLLLACKERNVDPEQLKKVAGGSRGKKRKASDPHHIQAATLVLPEPTPPLPRMVNSDEDEPGLVIPATLRSIPHYTPALPPKHTYLRTPVAPMKKAAVQSLEKKLQNAALVQESLRSLMLATEVNPDDEDAKLLGAIVNGQAIGYQRKRWKL</sequence>
<keyword evidence="2" id="KW-1185">Reference proteome</keyword>
<feature type="non-terminal residue" evidence="1">
    <location>
        <position position="221"/>
    </location>
</feature>
<feature type="non-terminal residue" evidence="1">
    <location>
        <position position="1"/>
    </location>
</feature>
<name>A0ACB6ZRD7_THEGA</name>
<protein>
    <submittedName>
        <fullName evidence="1">Uncharacterized protein</fullName>
    </submittedName>
</protein>
<organism evidence="1 2">
    <name type="scientific">Thelephora ganbajun</name>
    <name type="common">Ganba fungus</name>
    <dbReference type="NCBI Taxonomy" id="370292"/>
    <lineage>
        <taxon>Eukaryota</taxon>
        <taxon>Fungi</taxon>
        <taxon>Dikarya</taxon>
        <taxon>Basidiomycota</taxon>
        <taxon>Agaricomycotina</taxon>
        <taxon>Agaricomycetes</taxon>
        <taxon>Thelephorales</taxon>
        <taxon>Thelephoraceae</taxon>
        <taxon>Thelephora</taxon>
    </lineage>
</organism>
<dbReference type="EMBL" id="MU117970">
    <property type="protein sequence ID" value="KAF9652102.1"/>
    <property type="molecule type" value="Genomic_DNA"/>
</dbReference>
<evidence type="ECO:0000313" key="2">
    <source>
        <dbReference type="Proteomes" id="UP000886501"/>
    </source>
</evidence>